<proteinExistence type="predicted"/>
<dbReference type="InterPro" id="IPR025411">
    <property type="entry name" value="DUF4136"/>
</dbReference>
<dbReference type="Gene3D" id="3.30.160.670">
    <property type="match status" value="1"/>
</dbReference>
<dbReference type="Proteomes" id="UP000504724">
    <property type="component" value="Chromosome"/>
</dbReference>
<dbReference type="RefSeq" id="WP_173283979.1">
    <property type="nucleotide sequence ID" value="NZ_CP054020.1"/>
</dbReference>
<feature type="signal peptide" evidence="1">
    <location>
        <begin position="1"/>
        <end position="32"/>
    </location>
</feature>
<reference evidence="3 4" key="1">
    <citation type="submission" date="2020-05" db="EMBL/GenBank/DDBJ databases">
        <title>Thiomicrorhabdus sediminis sp.nov. and Thiomicrorhabdus xiamenensis sp.nov., novel sulfur-oxidizing bacteria isolated from coastal sediment.</title>
        <authorList>
            <person name="Liu X."/>
        </authorList>
    </citation>
    <scope>NUCLEOTIDE SEQUENCE [LARGE SCALE GENOMIC DNA]</scope>
    <source>
        <strain evidence="3 4">G2</strain>
    </source>
</reference>
<evidence type="ECO:0000259" key="2">
    <source>
        <dbReference type="Pfam" id="PF13590"/>
    </source>
</evidence>
<dbReference type="PROSITE" id="PS51257">
    <property type="entry name" value="PROKAR_LIPOPROTEIN"/>
    <property type="match status" value="1"/>
</dbReference>
<protein>
    <submittedName>
        <fullName evidence="3">DUF4136 domain-containing protein</fullName>
    </submittedName>
</protein>
<gene>
    <name evidence="3" type="ORF">HQN79_01720</name>
</gene>
<dbReference type="KEGG" id="txa:HQN79_01720"/>
<feature type="chain" id="PRO_5028936098" evidence="1">
    <location>
        <begin position="33"/>
        <end position="192"/>
    </location>
</feature>
<evidence type="ECO:0000313" key="4">
    <source>
        <dbReference type="Proteomes" id="UP000504724"/>
    </source>
</evidence>
<evidence type="ECO:0000256" key="1">
    <source>
        <dbReference type="SAM" id="SignalP"/>
    </source>
</evidence>
<evidence type="ECO:0000313" key="3">
    <source>
        <dbReference type="EMBL" id="QKI88379.1"/>
    </source>
</evidence>
<dbReference type="EMBL" id="CP054020">
    <property type="protein sequence ID" value="QKI88379.1"/>
    <property type="molecule type" value="Genomic_DNA"/>
</dbReference>
<dbReference type="AlphaFoldDB" id="A0A7D4SIB1"/>
<dbReference type="Pfam" id="PF13590">
    <property type="entry name" value="DUF4136"/>
    <property type="match status" value="1"/>
</dbReference>
<keyword evidence="1" id="KW-0732">Signal</keyword>
<accession>A0A7D4SIB1</accession>
<feature type="domain" description="DUF4136" evidence="2">
    <location>
        <begin position="31"/>
        <end position="190"/>
    </location>
</feature>
<name>A0A7D4SIB1_9GAMM</name>
<organism evidence="3 4">
    <name type="scientific">Thiomicrorhabdus xiamenensis</name>
    <dbReference type="NCBI Taxonomy" id="2739063"/>
    <lineage>
        <taxon>Bacteria</taxon>
        <taxon>Pseudomonadati</taxon>
        <taxon>Pseudomonadota</taxon>
        <taxon>Gammaproteobacteria</taxon>
        <taxon>Thiotrichales</taxon>
        <taxon>Piscirickettsiaceae</taxon>
        <taxon>Thiomicrorhabdus</taxon>
    </lineage>
</organism>
<keyword evidence="4" id="KW-1185">Reference proteome</keyword>
<sequence length="192" mass="21448">MFKTLSLHRIPSILAVGVLALGLGACSTPAQKDYNPQVDFSRYQQLNYLPQDKAPNPAIISFTNQHPLLAQRVKTAIQKSLQAKGIGIEKDPANGYISYHLETEKYLVQDPVTFHVGVGTFGRHGGLMFGGSEPLIEEQEYRLVIDIYNPLYEVVWRGKAEFDPDLSDTPQESEQQIQALVDKILVNFPPKP</sequence>